<dbReference type="Proteomes" id="UP001059295">
    <property type="component" value="Chromosome"/>
</dbReference>
<gene>
    <name evidence="1" type="ORF">NQ491_08590</name>
</gene>
<accession>A0ABY5V034</accession>
<dbReference type="RefSeq" id="WP_147524756.1">
    <property type="nucleotide sequence ID" value="NZ_CAPH01000022.1"/>
</dbReference>
<dbReference type="EMBL" id="CP102294">
    <property type="protein sequence ID" value="UWN56702.1"/>
    <property type="molecule type" value="Genomic_DNA"/>
</dbReference>
<name>A0ABY5V034_9BACT</name>
<sequence length="179" mass="20621">MKAVIYSAIILLTWEMGYAQEGEYSLLSRFDPQTLYGSPSYKEKPAGYEILVPSFHMNGPYGYSSLNYYWTFLLSDYGTIAIQTPMLPYHGKTTILRITDTTKTVCRIVSYDSIQNSIPEYLLCCNNDGCIPPPYIKKQRNRRNMIIQNDSLTIYLINIKPQNLEKICRVVTTPIADYR</sequence>
<proteinExistence type="predicted"/>
<evidence type="ECO:0000313" key="2">
    <source>
        <dbReference type="Proteomes" id="UP001059295"/>
    </source>
</evidence>
<keyword evidence="2" id="KW-1185">Reference proteome</keyword>
<evidence type="ECO:0000313" key="1">
    <source>
        <dbReference type="EMBL" id="UWN56702.1"/>
    </source>
</evidence>
<organism evidence="1 2">
    <name type="scientific">Alistipes ihumii AP11</name>
    <dbReference type="NCBI Taxonomy" id="1211813"/>
    <lineage>
        <taxon>Bacteria</taxon>
        <taxon>Pseudomonadati</taxon>
        <taxon>Bacteroidota</taxon>
        <taxon>Bacteroidia</taxon>
        <taxon>Bacteroidales</taxon>
        <taxon>Rikenellaceae</taxon>
        <taxon>Alistipes</taxon>
    </lineage>
</organism>
<reference evidence="1" key="1">
    <citation type="journal article" date="2022" name="Cell">
        <title>Design, construction, and in vivo augmentation of a complex gut microbiome.</title>
        <authorList>
            <person name="Cheng A.G."/>
            <person name="Ho P.Y."/>
            <person name="Aranda-Diaz A."/>
            <person name="Jain S."/>
            <person name="Yu F.B."/>
            <person name="Meng X."/>
            <person name="Wang M."/>
            <person name="Iakiviak M."/>
            <person name="Nagashima K."/>
            <person name="Zhao A."/>
            <person name="Murugkar P."/>
            <person name="Patil A."/>
            <person name="Atabakhsh K."/>
            <person name="Weakley A."/>
            <person name="Yan J."/>
            <person name="Brumbaugh A.R."/>
            <person name="Higginbottom S."/>
            <person name="Dimas A."/>
            <person name="Shiver A.L."/>
            <person name="Deutschbauer A."/>
            <person name="Neff N."/>
            <person name="Sonnenburg J.L."/>
            <person name="Huang K.C."/>
            <person name="Fischbach M.A."/>
        </authorList>
    </citation>
    <scope>NUCLEOTIDE SEQUENCE</scope>
    <source>
        <strain evidence="1">AP11</strain>
    </source>
</reference>
<dbReference type="GeneID" id="82891786"/>
<protein>
    <submittedName>
        <fullName evidence="1">Uncharacterized protein</fullName>
    </submittedName>
</protein>